<dbReference type="GO" id="GO:0005509">
    <property type="term" value="F:calcium ion binding"/>
    <property type="evidence" value="ECO:0007669"/>
    <property type="project" value="InterPro"/>
</dbReference>
<comment type="caution">
    <text evidence="4">The sequence shown here is derived from an EMBL/GenBank/DDBJ whole genome shotgun (WGS) entry which is preliminary data.</text>
</comment>
<dbReference type="PRINTS" id="PR00313">
    <property type="entry name" value="CABNDNGRPT"/>
</dbReference>
<feature type="domain" description="Haemolysin-type calcium binding-related" evidence="3">
    <location>
        <begin position="847"/>
        <end position="886"/>
    </location>
</feature>
<dbReference type="PATRIC" id="fig|1280954.3.peg.3129"/>
<dbReference type="PROSITE" id="PS00330">
    <property type="entry name" value="HEMOLYSIN_CALCIUM"/>
    <property type="match status" value="11"/>
</dbReference>
<feature type="domain" description="Haemolysin-type calcium binding-related" evidence="3">
    <location>
        <begin position="1108"/>
        <end position="1144"/>
    </location>
</feature>
<proteinExistence type="predicted"/>
<keyword evidence="5" id="KW-1185">Reference proteome</keyword>
<dbReference type="EMBL" id="ARYM01000021">
    <property type="protein sequence ID" value="KCZ97337.1"/>
    <property type="molecule type" value="Genomic_DNA"/>
</dbReference>
<sequence length="2717" mass="280277">MTAELVETLGVDGLAGEVLATTAGSAIGTIVSGIATGQIPEALNNIAGNAVFAVGSFFGSKLASEVVETETNIGAIGAQVGAAVGTTIAKMVLSAAGSVFGPVGYFMGSLLGGFFGQIIGGLLGDLFGDPPEAWAAIEYNREHQLFEVGVARSSDGGSKDVARQLASAVVDQLNGLIGAIGALNIGLELEGVEIGYIGDQLKFRASALGPVRTWSEPEDVLADGVLEIFNRMTFEGGDAYIKRALAATAPFLRTSPTEILDGATSALMGAVLVGASFDSYRNNKVFINALISDQPDTAFSLTWISTLLSAAQLGVDRRHANDWLGGWSVFNQQNALAPEDAVFSFQDGERRISRAGADPNVFVWWDTVDPTQKTRVEATGTPVQVYADTAVTSLGVRLAGSGTLLVNGEAFTGDVGLGVAMHIVGSGFSDRLRGGDQGNDFEGGAGDDLIFGGDLDDWILGGEGNDTIYTGNGDGDYASGGDGDDRVWMGFGSGVSDGGSGNDLIIDRGGNDIHRGGEGDDDIRDFGGSDVYLYNRGDGIDSIIDSDGSDTTDELRFGNGILPTDVSVRFDSSSDALTLVIGPGEGDEIRLSGQAVRRSGGLERIVFSNGVIWERSDMLSLAANETGLTVLGTSGADALNGDAGDDVLEGAGGADTLRGGGGSDTYIFSAGDGSDVIIDTGFDSDIDVIMFGTGIAASDVRVARSTNNPNDLLLTFIGSSDSIIVTGHWAGPQSGIEQLRFSDGLIWTRRDLDRAYLSQAVTTGDDIVVGFGSDDAISGGNGNDDLSGGKGYDVLNGAGGSDTYRFNTGDGLVRITDSGSTGDRLVFGVGIQPTDVRARVSLISSNDLELSIGWNGDVIILTNYLGSGNSGVEFIEFADSTVWARSDLPLLAAAQAGTSGDDYILGSSGADILASGRGWDWINGLAGADTYIFNLGDGFTQISDSGSGSSTENNDVLQFGAGINPTDVKVRHNPDGSNSLILTIAGTADQIYLSYPTSTSAQGIDFVNFDGGAIWTRAQLIAFADANVGLPGDDIVSGATGAQTYELGPGDDAVIGSSSGSDTYIFNRGDGHDVYVEGSNYGNTDRVVFGEGIAPSDLRLSVLSNGTLTVHIEGTNDSIRLTNQNGVYYGFEQFVFEDGTVWNRRAIWQNYLDQVATPGNDLIYLGSEHNLTVRPGGGDDRVDTIMNTGSAHTIVFKRGDGRDHYSLISHINAFALVKIEGYALEELKATILPSSRLLIEFDGSPDSILIDDIGGSTFAAWDTIAVELDDGTRLYPDQLYALAQRTVAGGERIYGFSTRDVLFGTTGTDELWGRGGDDLLDGGAGSDTYRFNRGEGQIRIHDSGPSGDIDRLVLGAGIAPEDILVLVSPSDTNDAILIIKGTEDQIYLDGQYDGHGVEEIAFSGGPVWGRTDIVPTLLSSQTTSGDDFIVGTVGADSLSGGAGNDRLEGGEGADIYEYAVGDGHDIIADIGGDGDLDILRLSAGISASDITATWSDGDLLLTLAQGGSIRLEDQGQARRGIERVEFNGGGSWTRADLNQGVITAQTSTGDDEIVGGSFGEYIAGGAGNDLLRGGGGSDIYYYAIGDGADTIIDQGASSDIDTLRLGPGIAPADITIVRSATDRTLWTLAIVGGGSVSFRQGLNGDGIELLEFDGGPVWNREDLHLAYMSQGATSGADVLYGDDADNTVNGGDGDDTIYGEAGDDVLQGGTGNDTLYGDDGDDTLLGGDGDDVLIGGAGIDTYDGGAGNDTVDFSDSFARWTVDLGAGTAETIEVSESLTSIENVIGGQRNDTLIGDESANLIDGQAGDDVLEGHGGNDRLDGGAGDDTMIGGEGDDTYVVDSLNDVIIEEEDQGVDGVESATVNVSIAGVANVENITLLGSRSLSATGNELDNVLVGNAGSNRLDGGAGADTMIGGLGDDSYVVDSAGDVIVEASGEGIDTVEATISYSLAADPNLEIIILLGSADLTATGNSGANTLVGNAGANRLDGGAGADTMSGGAGDDIYVVDDAGDIVNESSGEGNDTIEAWITYSIASLANVENITLMGTDSIDATGNAGDNILIGNGATNTLTGGNGADRLDGGAGADTIIGGAGNDTYVVDDIGDTVVEGSNAGNDTVESSITFTIASLANVENITLLGGAAINATGNNSANILIGNNAANTLTGGGGADRLDGGAGADTMIGGTGNDVYVVDDIGDSVVEVSGGGTDRVESSISFSIASLTYVENITLTGTANIDATGNNNANILIGNSGDNILDGGGGADRLDGGAGADTMIGGAGNDVYVVDNVGDAIVELSGGGTDTVESSITFSIAALTDVEHITLMGNSAINATGNAGANTLTGNAQANELSGADGNDRLVGGAGNDTLDGGDGTDRAVFSGNYSTYSITTTGGSIQIVDNAPTTHGDDGTDTLISIEQAEFRDQTVNLSMPIILDLNGDGVTLTRWDKRNILFDWNGDGVKDRTGWFGASDGILALDRNGDGLFSGAHELTFVDDAPGARSDLEGLRAFDSNADGVLDASDARWSQFYVWQDANGDALVDQGEWRTLEQQGVLSINLNADAMEQSWADRENIIVNTGVFTTTDGAVGTFADAALVYETGAELPRREQREGSDWSASEAGDGKIVHRRAPLANNELGLLRYPERRAVLKEDWDPSGFKQHKERVSLPAADAQLARQAKVNSQVLRLVDAMSRFDVQPAADGLEQGWYSSRDRYSMLAVSARR</sequence>
<organism evidence="4 5">
    <name type="scientific">Hyphomonas polymorpha PS728</name>
    <dbReference type="NCBI Taxonomy" id="1280954"/>
    <lineage>
        <taxon>Bacteria</taxon>
        <taxon>Pseudomonadati</taxon>
        <taxon>Pseudomonadota</taxon>
        <taxon>Alphaproteobacteria</taxon>
        <taxon>Hyphomonadales</taxon>
        <taxon>Hyphomonadaceae</taxon>
        <taxon>Hyphomonas</taxon>
    </lineage>
</organism>
<dbReference type="PANTHER" id="PTHR38340:SF1">
    <property type="entry name" value="S-LAYER PROTEIN"/>
    <property type="match status" value="1"/>
</dbReference>
<evidence type="ECO:0000256" key="2">
    <source>
        <dbReference type="ARBA" id="ARBA00022525"/>
    </source>
</evidence>
<dbReference type="Proteomes" id="UP000027100">
    <property type="component" value="Unassembled WGS sequence"/>
</dbReference>
<dbReference type="STRING" id="1280954.HPO_15478"/>
<dbReference type="SUPFAM" id="SSF51120">
    <property type="entry name" value="beta-Roll"/>
    <property type="match status" value="15"/>
</dbReference>
<dbReference type="eggNOG" id="COG2931">
    <property type="taxonomic scope" value="Bacteria"/>
</dbReference>
<dbReference type="GO" id="GO:0005576">
    <property type="term" value="C:extracellular region"/>
    <property type="evidence" value="ECO:0007669"/>
    <property type="project" value="UniProtKB-SubCell"/>
</dbReference>
<dbReference type="Pfam" id="PF00353">
    <property type="entry name" value="HemolysinCabind"/>
    <property type="match status" value="15"/>
</dbReference>
<dbReference type="InterPro" id="IPR011049">
    <property type="entry name" value="Serralysin-like_metalloprot_C"/>
</dbReference>
<evidence type="ECO:0000256" key="1">
    <source>
        <dbReference type="ARBA" id="ARBA00004613"/>
    </source>
</evidence>
<protein>
    <submittedName>
        <fullName evidence="4">Putative Ca2+-binding hemolysin</fullName>
    </submittedName>
</protein>
<dbReference type="Gene3D" id="2.150.10.10">
    <property type="entry name" value="Serralysin-like metalloprotease, C-terminal"/>
    <property type="match status" value="12"/>
</dbReference>
<dbReference type="PANTHER" id="PTHR38340">
    <property type="entry name" value="S-LAYER PROTEIN"/>
    <property type="match status" value="1"/>
</dbReference>
<name>A0A062VAW4_9PROT</name>
<dbReference type="InterPro" id="IPR001343">
    <property type="entry name" value="Hemolysn_Ca-bd"/>
</dbReference>
<dbReference type="InterPro" id="IPR050557">
    <property type="entry name" value="RTX_toxin/Mannuronan_C5-epim"/>
</dbReference>
<comment type="subcellular location">
    <subcellularLocation>
        <location evidence="1">Secreted</location>
    </subcellularLocation>
</comment>
<dbReference type="InterPro" id="IPR010566">
    <property type="entry name" value="Haemolys_ca-bd"/>
</dbReference>
<evidence type="ECO:0000313" key="4">
    <source>
        <dbReference type="EMBL" id="KCZ97337.1"/>
    </source>
</evidence>
<accession>A0A062VAW4</accession>
<keyword evidence="2" id="KW-0964">Secreted</keyword>
<feature type="domain" description="Haemolysin-type calcium binding-related" evidence="3">
    <location>
        <begin position="1376"/>
        <end position="1411"/>
    </location>
</feature>
<gene>
    <name evidence="4" type="ORF">HPO_15478</name>
</gene>
<reference evidence="4 5" key="1">
    <citation type="journal article" date="2014" name="Antonie Van Leeuwenhoek">
        <title>Hyphomonas beringensis sp. nov. and Hyphomonas chukchiensis sp. nov., isolated from surface seawater of the Bering Sea and Chukchi Sea.</title>
        <authorList>
            <person name="Li C."/>
            <person name="Lai Q."/>
            <person name="Li G."/>
            <person name="Dong C."/>
            <person name="Wang J."/>
            <person name="Liao Y."/>
            <person name="Shao Z."/>
        </authorList>
    </citation>
    <scope>NUCLEOTIDE SEQUENCE [LARGE SCALE GENOMIC DNA]</scope>
    <source>
        <strain evidence="4 5">PS728</strain>
    </source>
</reference>
<evidence type="ECO:0000313" key="5">
    <source>
        <dbReference type="Proteomes" id="UP000027100"/>
    </source>
</evidence>
<dbReference type="InterPro" id="IPR018511">
    <property type="entry name" value="Hemolysin-typ_Ca-bd_CS"/>
</dbReference>
<evidence type="ECO:0000259" key="3">
    <source>
        <dbReference type="Pfam" id="PF06594"/>
    </source>
</evidence>
<dbReference type="Pfam" id="PF06594">
    <property type="entry name" value="HCBP_related"/>
    <property type="match status" value="4"/>
</dbReference>
<feature type="domain" description="Haemolysin-type calcium binding-related" evidence="3">
    <location>
        <begin position="711"/>
        <end position="749"/>
    </location>
</feature>